<evidence type="ECO:0000256" key="10">
    <source>
        <dbReference type="ARBA" id="ARBA00023237"/>
    </source>
</evidence>
<dbReference type="GO" id="GO:0044718">
    <property type="term" value="P:siderophore transmembrane transport"/>
    <property type="evidence" value="ECO:0007669"/>
    <property type="project" value="TreeGrafter"/>
</dbReference>
<organism evidence="16 17">
    <name type="scientific">Pandoraea anapnoica</name>
    <dbReference type="NCBI Taxonomy" id="2508301"/>
    <lineage>
        <taxon>Bacteria</taxon>
        <taxon>Pseudomonadati</taxon>
        <taxon>Pseudomonadota</taxon>
        <taxon>Betaproteobacteria</taxon>
        <taxon>Burkholderiales</taxon>
        <taxon>Burkholderiaceae</taxon>
        <taxon>Pandoraea</taxon>
    </lineage>
</organism>
<evidence type="ECO:0000256" key="2">
    <source>
        <dbReference type="ARBA" id="ARBA00009810"/>
    </source>
</evidence>
<evidence type="ECO:0000256" key="8">
    <source>
        <dbReference type="ARBA" id="ARBA00023136"/>
    </source>
</evidence>
<keyword evidence="7 13" id="KW-0798">TonB box</keyword>
<dbReference type="Proteomes" id="UP000383122">
    <property type="component" value="Unassembled WGS sequence"/>
</dbReference>
<comment type="similarity">
    <text evidence="2 11 13">Belongs to the TonB-dependent receptor family.</text>
</comment>
<evidence type="ECO:0000256" key="12">
    <source>
        <dbReference type="PROSITE-ProRule" id="PRU10144"/>
    </source>
</evidence>
<dbReference type="EMBL" id="CABPSP010000002">
    <property type="protein sequence ID" value="VVE61836.1"/>
    <property type="molecule type" value="Genomic_DNA"/>
</dbReference>
<feature type="domain" description="TonB-dependent receptor-like beta-barrel" evidence="14">
    <location>
        <begin position="327"/>
        <end position="728"/>
    </location>
</feature>
<evidence type="ECO:0000256" key="9">
    <source>
        <dbReference type="ARBA" id="ARBA00023170"/>
    </source>
</evidence>
<dbReference type="CDD" id="cd01347">
    <property type="entry name" value="ligand_gated_channel"/>
    <property type="match status" value="1"/>
</dbReference>
<dbReference type="SUPFAM" id="SSF56935">
    <property type="entry name" value="Porins"/>
    <property type="match status" value="1"/>
</dbReference>
<keyword evidence="10 11" id="KW-0998">Cell outer membrane</keyword>
<evidence type="ECO:0000313" key="16">
    <source>
        <dbReference type="EMBL" id="VVE61836.1"/>
    </source>
</evidence>
<evidence type="ECO:0000256" key="1">
    <source>
        <dbReference type="ARBA" id="ARBA00004571"/>
    </source>
</evidence>
<name>A0A5E4ZLG7_9BURK</name>
<evidence type="ECO:0000256" key="7">
    <source>
        <dbReference type="ARBA" id="ARBA00023077"/>
    </source>
</evidence>
<dbReference type="Gene3D" id="2.40.170.20">
    <property type="entry name" value="TonB-dependent receptor, beta-barrel domain"/>
    <property type="match status" value="1"/>
</dbReference>
<dbReference type="GO" id="GO:0015344">
    <property type="term" value="F:siderophore uptake transmembrane transporter activity"/>
    <property type="evidence" value="ECO:0007669"/>
    <property type="project" value="TreeGrafter"/>
</dbReference>
<evidence type="ECO:0000259" key="15">
    <source>
        <dbReference type="Pfam" id="PF07715"/>
    </source>
</evidence>
<accession>A0A5E4ZLG7</accession>
<dbReference type="PROSITE" id="PS52016">
    <property type="entry name" value="TONB_DEPENDENT_REC_3"/>
    <property type="match status" value="1"/>
</dbReference>
<dbReference type="PANTHER" id="PTHR30069">
    <property type="entry name" value="TONB-DEPENDENT OUTER MEMBRANE RECEPTOR"/>
    <property type="match status" value="1"/>
</dbReference>
<dbReference type="InterPro" id="IPR000531">
    <property type="entry name" value="Beta-barrel_TonB"/>
</dbReference>
<comment type="subcellular location">
    <subcellularLocation>
        <location evidence="1 11">Cell outer membrane</location>
        <topology evidence="1 11">Multi-pass membrane protein</topology>
    </subcellularLocation>
</comment>
<dbReference type="GO" id="GO:0009279">
    <property type="term" value="C:cell outer membrane"/>
    <property type="evidence" value="ECO:0007669"/>
    <property type="project" value="UniProtKB-SubCell"/>
</dbReference>
<dbReference type="InterPro" id="IPR036942">
    <property type="entry name" value="Beta-barrel_TonB_sf"/>
</dbReference>
<keyword evidence="4 11" id="KW-1134">Transmembrane beta strand</keyword>
<dbReference type="Gene3D" id="2.170.130.10">
    <property type="entry name" value="TonB-dependent receptor, plug domain"/>
    <property type="match status" value="1"/>
</dbReference>
<evidence type="ECO:0000256" key="3">
    <source>
        <dbReference type="ARBA" id="ARBA00022448"/>
    </source>
</evidence>
<dbReference type="InterPro" id="IPR010917">
    <property type="entry name" value="TonB_rcpt_CS"/>
</dbReference>
<dbReference type="AlphaFoldDB" id="A0A5E4ZLG7"/>
<sequence length="754" mass="83697">MFVIGLDPLHMPRRFPYTRNAVFVSYGATAFHANRSQIAQAGPDGVLLRLAAPGIWHSNRYINKYITMPDGDEQQEREGTKAVRFTMRKLSKRKLPWMVAAAMSSTVGYAAEDPVFELGRVDVTAKSERVPVGTETLDAEQIEQASRLTVGAALDMLPGVNISKVGPRNEEMVYVRGFDMRQVPLLIDGIPVYVSYDGYVDLGRFTTFDIGAIDVQKGYSTVLAGPNTLGGVINLVSKRPQSKFEGNIGGGLMFDRQMANSGYQGNFNLGSNQGMWYFQVSGSYLERDFYTLSDAFKGVPTQGPGRRNNSDNRDKKINVKIGLTPNATDEYSLNYINQQGSKGNPPYAGTDPAQTPRYWRWPYWDKESVYYISRTQIGDDSYVKLRAYYDRYKNGLSIYDDATYSTQLKKSSSNSSYDDHTWGASAEVGTKLFTANALKFAAHIKNDYHHETNAGKPDQHFEDATLSFGIEDTHEFTDRFSAQVGLSYDKRITRKAEDVNSANQIVGFPKDNVDAWNPQVGFVYKTSSTGKVHFGVAEKSRFPTIKDRYSYRMGTAIPNAGLKPERATNVELGYSERIAPGTMGAVNLFYSDIRNLIQGASIPASACSSPPCTQMQNVGHVVAQGIELSVNSQIGDAVEVGGNYTYLNRQNRSDPSIVLTDVPRHKLFLYGKWNITSKVALSGDTEFTSSRVSSSDGRRVAAGFGIANAKLAWKVVHNVTAELGVRNIFDRNYAYTEGYPEAGRNYYVNLNYAF</sequence>
<keyword evidence="3 11" id="KW-0813">Transport</keyword>
<evidence type="ECO:0000256" key="6">
    <source>
        <dbReference type="ARBA" id="ARBA00022729"/>
    </source>
</evidence>
<evidence type="ECO:0000259" key="14">
    <source>
        <dbReference type="Pfam" id="PF00593"/>
    </source>
</evidence>
<dbReference type="PROSITE" id="PS01156">
    <property type="entry name" value="TONB_DEPENDENT_REC_2"/>
    <property type="match status" value="1"/>
</dbReference>
<dbReference type="InterPro" id="IPR039426">
    <property type="entry name" value="TonB-dep_rcpt-like"/>
</dbReference>
<evidence type="ECO:0000313" key="17">
    <source>
        <dbReference type="Proteomes" id="UP000383122"/>
    </source>
</evidence>
<keyword evidence="6" id="KW-0732">Signal</keyword>
<proteinExistence type="inferred from homology"/>
<dbReference type="Pfam" id="PF07715">
    <property type="entry name" value="Plug"/>
    <property type="match status" value="1"/>
</dbReference>
<protein>
    <submittedName>
        <fullName evidence="16">Ferric enterobactin receptor</fullName>
    </submittedName>
</protein>
<gene>
    <name evidence="16" type="primary">pfeA</name>
    <name evidence="16" type="ORF">PAN31117_00656</name>
</gene>
<feature type="domain" description="TonB-dependent receptor plug" evidence="15">
    <location>
        <begin position="128"/>
        <end position="232"/>
    </location>
</feature>
<keyword evidence="5 11" id="KW-0812">Transmembrane</keyword>
<evidence type="ECO:0000256" key="11">
    <source>
        <dbReference type="PROSITE-ProRule" id="PRU01360"/>
    </source>
</evidence>
<evidence type="ECO:0000256" key="4">
    <source>
        <dbReference type="ARBA" id="ARBA00022452"/>
    </source>
</evidence>
<dbReference type="InterPro" id="IPR012910">
    <property type="entry name" value="Plug_dom"/>
</dbReference>
<reference evidence="16 17" key="1">
    <citation type="submission" date="2019-08" db="EMBL/GenBank/DDBJ databases">
        <authorList>
            <person name="Peeters C."/>
        </authorList>
    </citation>
    <scope>NUCLEOTIDE SEQUENCE [LARGE SCALE GENOMIC DNA]</scope>
    <source>
        <strain evidence="16 17">LMG 31117</strain>
    </source>
</reference>
<dbReference type="PANTHER" id="PTHR30069:SF29">
    <property type="entry name" value="HEMOGLOBIN AND HEMOGLOBIN-HAPTOGLOBIN-BINDING PROTEIN 1-RELATED"/>
    <property type="match status" value="1"/>
</dbReference>
<keyword evidence="8 11" id="KW-0472">Membrane</keyword>
<keyword evidence="17" id="KW-1185">Reference proteome</keyword>
<dbReference type="InterPro" id="IPR037066">
    <property type="entry name" value="Plug_dom_sf"/>
</dbReference>
<dbReference type="Pfam" id="PF00593">
    <property type="entry name" value="TonB_dep_Rec_b-barrel"/>
    <property type="match status" value="1"/>
</dbReference>
<feature type="short sequence motif" description="TonB C-terminal box" evidence="12">
    <location>
        <begin position="737"/>
        <end position="754"/>
    </location>
</feature>
<evidence type="ECO:0000256" key="13">
    <source>
        <dbReference type="RuleBase" id="RU003357"/>
    </source>
</evidence>
<keyword evidence="9 16" id="KW-0675">Receptor</keyword>
<evidence type="ECO:0000256" key="5">
    <source>
        <dbReference type="ARBA" id="ARBA00022692"/>
    </source>
</evidence>